<name>A0A550JD10_9BACT</name>
<evidence type="ECO:0000313" key="3">
    <source>
        <dbReference type="Proteomes" id="UP000317155"/>
    </source>
</evidence>
<gene>
    <name evidence="2" type="ORF">FL622_09505</name>
</gene>
<protein>
    <submittedName>
        <fullName evidence="2">DUF4197 domain-containing protein</fullName>
    </submittedName>
</protein>
<dbReference type="RefSeq" id="WP_092057861.1">
    <property type="nucleotide sequence ID" value="NZ_FOJJ01000038.1"/>
</dbReference>
<evidence type="ECO:0000256" key="1">
    <source>
        <dbReference type="SAM" id="SignalP"/>
    </source>
</evidence>
<comment type="caution">
    <text evidence="2">The sequence shown here is derived from an EMBL/GenBank/DDBJ whole genome shotgun (WGS) entry which is preliminary data.</text>
</comment>
<dbReference type="Proteomes" id="UP000317155">
    <property type="component" value="Unassembled WGS sequence"/>
</dbReference>
<dbReference type="PROSITE" id="PS51257">
    <property type="entry name" value="PROKAR_LIPOPROTEIN"/>
    <property type="match status" value="1"/>
</dbReference>
<sequence>MRALVACFLALSLLTSCAGGHPLDQMKSGISHFAEEKFRNSLAGQLVKGLGQGIHLVANELARPGGYLDNPLVRILLPPPVNLALGLIRDIQARPDVNPLLLVMNRAAETAVPGAVPVLLAALDQIDAIRARGLLDAGKTAATDYLKEQTENKLKETLTPVVMETLAKNSGLAQYGQLLATLHAQRQVRDPDPAAPPTFDEPQVDLADYVTQQTINGLFKAIGVEEERIRDDLDRTELDLPEMLKPAEKRP</sequence>
<dbReference type="OrthoDB" id="9789685at2"/>
<keyword evidence="3" id="KW-1185">Reference proteome</keyword>
<keyword evidence="1" id="KW-0732">Signal</keyword>
<evidence type="ECO:0000313" key="2">
    <source>
        <dbReference type="EMBL" id="TRO81134.1"/>
    </source>
</evidence>
<feature type="signal peptide" evidence="1">
    <location>
        <begin position="1"/>
        <end position="18"/>
    </location>
</feature>
<reference evidence="2 3" key="1">
    <citation type="submission" date="2019-07" db="EMBL/GenBank/DDBJ databases">
        <title>Insights of Desulfuromonas acetexigens electromicrobiology.</title>
        <authorList>
            <person name="Katuri K."/>
            <person name="Sapireddy V."/>
            <person name="Shaw D.R."/>
            <person name="Saikaly P."/>
        </authorList>
    </citation>
    <scope>NUCLEOTIDE SEQUENCE [LARGE SCALE GENOMIC DNA]</scope>
    <source>
        <strain evidence="2 3">2873</strain>
    </source>
</reference>
<dbReference type="InterPro" id="IPR025245">
    <property type="entry name" value="DUF4197"/>
</dbReference>
<dbReference type="EMBL" id="VJVV01000006">
    <property type="protein sequence ID" value="TRO81134.1"/>
    <property type="molecule type" value="Genomic_DNA"/>
</dbReference>
<dbReference type="AlphaFoldDB" id="A0A550JD10"/>
<organism evidence="2 3">
    <name type="scientific">Trichloromonas acetexigens</name>
    <dbReference type="NCBI Taxonomy" id="38815"/>
    <lineage>
        <taxon>Bacteria</taxon>
        <taxon>Pseudomonadati</taxon>
        <taxon>Thermodesulfobacteriota</taxon>
        <taxon>Desulfuromonadia</taxon>
        <taxon>Desulfuromonadales</taxon>
        <taxon>Trichloromonadaceae</taxon>
        <taxon>Trichloromonas</taxon>
    </lineage>
</organism>
<proteinExistence type="predicted"/>
<dbReference type="Pfam" id="PF13852">
    <property type="entry name" value="DUF4197"/>
    <property type="match status" value="1"/>
</dbReference>
<accession>A0A550JD10</accession>
<feature type="chain" id="PRO_5021856858" evidence="1">
    <location>
        <begin position="19"/>
        <end position="251"/>
    </location>
</feature>